<dbReference type="EMBL" id="JAFBDQ010000007">
    <property type="protein sequence ID" value="MBM7556896.1"/>
    <property type="molecule type" value="Genomic_DNA"/>
</dbReference>
<dbReference type="Gene3D" id="3.30.70.60">
    <property type="match status" value="1"/>
</dbReference>
<dbReference type="InterPro" id="IPR007445">
    <property type="entry name" value="PilO"/>
</dbReference>
<comment type="caution">
    <text evidence="3">The sequence shown here is derived from an EMBL/GenBank/DDBJ whole genome shotgun (WGS) entry which is preliminary data.</text>
</comment>
<evidence type="ECO:0000313" key="3">
    <source>
        <dbReference type="EMBL" id="MBM7556896.1"/>
    </source>
</evidence>
<dbReference type="PANTHER" id="PTHR39555">
    <property type="entry name" value="FIMBRIAL ASSEMBLY PROTEIN PILO-LIKE PROTEIN-RELATED"/>
    <property type="match status" value="1"/>
</dbReference>
<dbReference type="PANTHER" id="PTHR39555:SF1">
    <property type="entry name" value="TYPE IV PILUS INNER MEMBRANE COMPONENT PILO"/>
    <property type="match status" value="1"/>
</dbReference>
<name>A0A939BS94_9FIRM</name>
<dbReference type="RefSeq" id="WP_204701663.1">
    <property type="nucleotide sequence ID" value="NZ_JAFBDQ010000007.1"/>
</dbReference>
<accession>A0A939BS94</accession>
<keyword evidence="2" id="KW-0812">Transmembrane</keyword>
<keyword evidence="1" id="KW-0175">Coiled coil</keyword>
<evidence type="ECO:0000313" key="4">
    <source>
        <dbReference type="Proteomes" id="UP000774000"/>
    </source>
</evidence>
<dbReference type="GO" id="GO:0043683">
    <property type="term" value="P:type IV pilus assembly"/>
    <property type="evidence" value="ECO:0007669"/>
    <property type="project" value="InterPro"/>
</dbReference>
<evidence type="ECO:0000256" key="1">
    <source>
        <dbReference type="SAM" id="Coils"/>
    </source>
</evidence>
<keyword evidence="4" id="KW-1185">Reference proteome</keyword>
<feature type="coiled-coil region" evidence="1">
    <location>
        <begin position="32"/>
        <end position="59"/>
    </location>
</feature>
<protein>
    <submittedName>
        <fullName evidence="3">Type IV pilus assembly protein PilO</fullName>
    </submittedName>
</protein>
<feature type="transmembrane region" description="Helical" evidence="2">
    <location>
        <begin position="12"/>
        <end position="32"/>
    </location>
</feature>
<gene>
    <name evidence="3" type="ORF">JOC47_001747</name>
</gene>
<sequence>MDFWQKRTKREKIIMVLIVTVVLPVAFYFYLYQPLQQDIQAKEERLSQLQSDFEVEKNLAVQKPQLEAEFRKIQRQLTNNNQLVTRETLSELIINLNRLAETNNLKLLVFKPQERKEVKSYVKYPVTLQLGGSYQNMLTYLEDISQLDYLMRVEKVAFSSAAKEKSDNSPLTMGIKVVGYNITESSKGD</sequence>
<dbReference type="Pfam" id="PF04350">
    <property type="entry name" value="PilO"/>
    <property type="match status" value="1"/>
</dbReference>
<dbReference type="AlphaFoldDB" id="A0A939BS94"/>
<keyword evidence="2" id="KW-1133">Transmembrane helix</keyword>
<keyword evidence="2" id="KW-0472">Membrane</keyword>
<dbReference type="InterPro" id="IPR014717">
    <property type="entry name" value="Transl_elong_EF1B/ribsomal_bS6"/>
</dbReference>
<reference evidence="3" key="1">
    <citation type="submission" date="2021-01" db="EMBL/GenBank/DDBJ databases">
        <title>Genomic Encyclopedia of Type Strains, Phase IV (KMG-IV): sequencing the most valuable type-strain genomes for metagenomic binning, comparative biology and taxonomic classification.</title>
        <authorList>
            <person name="Goeker M."/>
        </authorList>
    </citation>
    <scope>NUCLEOTIDE SEQUENCE</scope>
    <source>
        <strain evidence="3">DSM 23230</strain>
    </source>
</reference>
<dbReference type="Proteomes" id="UP000774000">
    <property type="component" value="Unassembled WGS sequence"/>
</dbReference>
<dbReference type="GO" id="GO:0043107">
    <property type="term" value="P:type IV pilus-dependent motility"/>
    <property type="evidence" value="ECO:0007669"/>
    <property type="project" value="InterPro"/>
</dbReference>
<evidence type="ECO:0000256" key="2">
    <source>
        <dbReference type="SAM" id="Phobius"/>
    </source>
</evidence>
<organism evidence="3 4">
    <name type="scientific">Halanaerobacter jeridensis</name>
    <dbReference type="NCBI Taxonomy" id="706427"/>
    <lineage>
        <taxon>Bacteria</taxon>
        <taxon>Bacillati</taxon>
        <taxon>Bacillota</taxon>
        <taxon>Clostridia</taxon>
        <taxon>Halanaerobiales</taxon>
        <taxon>Halobacteroidaceae</taxon>
        <taxon>Halanaerobacter</taxon>
    </lineage>
</organism>
<proteinExistence type="predicted"/>